<dbReference type="InterPro" id="IPR001584">
    <property type="entry name" value="Integrase_cat-core"/>
</dbReference>
<organism evidence="2 3">
    <name type="scientific">Paspalum notatum var. saurae</name>
    <dbReference type="NCBI Taxonomy" id="547442"/>
    <lineage>
        <taxon>Eukaryota</taxon>
        <taxon>Viridiplantae</taxon>
        <taxon>Streptophyta</taxon>
        <taxon>Embryophyta</taxon>
        <taxon>Tracheophyta</taxon>
        <taxon>Spermatophyta</taxon>
        <taxon>Magnoliopsida</taxon>
        <taxon>Liliopsida</taxon>
        <taxon>Poales</taxon>
        <taxon>Poaceae</taxon>
        <taxon>PACMAD clade</taxon>
        <taxon>Panicoideae</taxon>
        <taxon>Andropogonodae</taxon>
        <taxon>Paspaleae</taxon>
        <taxon>Paspalinae</taxon>
        <taxon>Paspalum</taxon>
    </lineage>
</organism>
<evidence type="ECO:0000313" key="3">
    <source>
        <dbReference type="Proteomes" id="UP001341281"/>
    </source>
</evidence>
<dbReference type="PANTHER" id="PTHR45835:SF99">
    <property type="entry name" value="CHROMO DOMAIN-CONTAINING PROTEIN-RELATED"/>
    <property type="match status" value="1"/>
</dbReference>
<dbReference type="InterPro" id="IPR036397">
    <property type="entry name" value="RNaseH_sf"/>
</dbReference>
<gene>
    <name evidence="2" type="ORF">U9M48_005124</name>
</gene>
<protein>
    <recommendedName>
        <fullName evidence="1">Integrase catalytic domain-containing protein</fullName>
    </recommendedName>
</protein>
<feature type="domain" description="Integrase catalytic" evidence="1">
    <location>
        <begin position="1"/>
        <end position="108"/>
    </location>
</feature>
<dbReference type="Gene3D" id="3.30.420.10">
    <property type="entry name" value="Ribonuclease H-like superfamily/Ribonuclease H"/>
    <property type="match status" value="1"/>
</dbReference>
<dbReference type="AlphaFoldDB" id="A0AAQ3PWZ6"/>
<sequence>MDFIEGLPKSKNHDTILVVVDKLTKYAHFLPPTHPYTAFTVAQELFKLTDTTLNMSSSYHPQTDGQTERLNRCLETYLRCMVQACPSKWLSWLSLAEFWYNTTYHSHW</sequence>
<name>A0AAQ3PWZ6_PASNO</name>
<accession>A0AAQ3PWZ6</accession>
<dbReference type="GO" id="GO:0003676">
    <property type="term" value="F:nucleic acid binding"/>
    <property type="evidence" value="ECO:0007669"/>
    <property type="project" value="InterPro"/>
</dbReference>
<keyword evidence="3" id="KW-1185">Reference proteome</keyword>
<dbReference type="GO" id="GO:0015074">
    <property type="term" value="P:DNA integration"/>
    <property type="evidence" value="ECO:0007669"/>
    <property type="project" value="InterPro"/>
</dbReference>
<reference evidence="2 3" key="1">
    <citation type="submission" date="2024-02" db="EMBL/GenBank/DDBJ databases">
        <title>High-quality chromosome-scale genome assembly of Pensacola bahiagrass (Paspalum notatum Flugge var. saurae).</title>
        <authorList>
            <person name="Vega J.M."/>
            <person name="Podio M."/>
            <person name="Orjuela J."/>
            <person name="Siena L.A."/>
            <person name="Pessino S.C."/>
            <person name="Combes M.C."/>
            <person name="Mariac C."/>
            <person name="Albertini E."/>
            <person name="Pupilli F."/>
            <person name="Ortiz J.P.A."/>
            <person name="Leblanc O."/>
        </authorList>
    </citation>
    <scope>NUCLEOTIDE SEQUENCE [LARGE SCALE GENOMIC DNA]</scope>
    <source>
        <strain evidence="2">R1</strain>
        <tissue evidence="2">Leaf</tissue>
    </source>
</reference>
<dbReference type="PANTHER" id="PTHR45835">
    <property type="entry name" value="YALI0A06105P"/>
    <property type="match status" value="1"/>
</dbReference>
<dbReference type="SUPFAM" id="SSF53098">
    <property type="entry name" value="Ribonuclease H-like"/>
    <property type="match status" value="1"/>
</dbReference>
<dbReference type="InterPro" id="IPR012337">
    <property type="entry name" value="RNaseH-like_sf"/>
</dbReference>
<evidence type="ECO:0000259" key="1">
    <source>
        <dbReference type="PROSITE" id="PS50994"/>
    </source>
</evidence>
<dbReference type="Proteomes" id="UP001341281">
    <property type="component" value="Chromosome 01"/>
</dbReference>
<feature type="non-terminal residue" evidence="2">
    <location>
        <position position="1"/>
    </location>
</feature>
<proteinExistence type="predicted"/>
<evidence type="ECO:0000313" key="2">
    <source>
        <dbReference type="EMBL" id="WVZ54304.1"/>
    </source>
</evidence>
<dbReference type="EMBL" id="CP144745">
    <property type="protein sequence ID" value="WVZ54304.1"/>
    <property type="molecule type" value="Genomic_DNA"/>
</dbReference>
<dbReference type="PROSITE" id="PS50994">
    <property type="entry name" value="INTEGRASE"/>
    <property type="match status" value="1"/>
</dbReference>